<evidence type="ECO:0000313" key="3">
    <source>
        <dbReference type="Proteomes" id="UP001596118"/>
    </source>
</evidence>
<feature type="transmembrane region" description="Helical" evidence="1">
    <location>
        <begin position="24"/>
        <end position="45"/>
    </location>
</feature>
<gene>
    <name evidence="2" type="ORF">ACFPM1_03690</name>
</gene>
<name>A0ABD5QZD8_9EURY</name>
<keyword evidence="1" id="KW-1133">Transmembrane helix</keyword>
<dbReference type="EMBL" id="JBHSKY010000004">
    <property type="protein sequence ID" value="MFC5277871.1"/>
    <property type="molecule type" value="Genomic_DNA"/>
</dbReference>
<protein>
    <submittedName>
        <fullName evidence="2">Uncharacterized protein</fullName>
    </submittedName>
</protein>
<sequence length="62" mass="6808">MRRRDRGRSIGMDARATIRTDDRVITVLLVLLSIVVLVVLLHYAVSVLESLPEVPPTVVGLG</sequence>
<keyword evidence="1" id="KW-0812">Transmembrane</keyword>
<keyword evidence="1" id="KW-0472">Membrane</keyword>
<dbReference type="AlphaFoldDB" id="A0ABD5QZD8"/>
<proteinExistence type="predicted"/>
<accession>A0ABD5QZD8</accession>
<reference evidence="2 3" key="1">
    <citation type="journal article" date="2019" name="Int. J. Syst. Evol. Microbiol.">
        <title>The Global Catalogue of Microorganisms (GCM) 10K type strain sequencing project: providing services to taxonomists for standard genome sequencing and annotation.</title>
        <authorList>
            <consortium name="The Broad Institute Genomics Platform"/>
            <consortium name="The Broad Institute Genome Sequencing Center for Infectious Disease"/>
            <person name="Wu L."/>
            <person name="Ma J."/>
        </authorList>
    </citation>
    <scope>NUCLEOTIDE SEQUENCE [LARGE SCALE GENOMIC DNA]</scope>
    <source>
        <strain evidence="2 3">CGMCC 1.12124</strain>
    </source>
</reference>
<comment type="caution">
    <text evidence="2">The sequence shown here is derived from an EMBL/GenBank/DDBJ whole genome shotgun (WGS) entry which is preliminary data.</text>
</comment>
<dbReference type="Proteomes" id="UP001596118">
    <property type="component" value="Unassembled WGS sequence"/>
</dbReference>
<evidence type="ECO:0000313" key="2">
    <source>
        <dbReference type="EMBL" id="MFC5277871.1"/>
    </source>
</evidence>
<organism evidence="2 3">
    <name type="scientific">Halorubrum rubrum</name>
    <dbReference type="NCBI Taxonomy" id="1126240"/>
    <lineage>
        <taxon>Archaea</taxon>
        <taxon>Methanobacteriati</taxon>
        <taxon>Methanobacteriota</taxon>
        <taxon>Stenosarchaea group</taxon>
        <taxon>Halobacteria</taxon>
        <taxon>Halobacteriales</taxon>
        <taxon>Haloferacaceae</taxon>
        <taxon>Halorubrum</taxon>
    </lineage>
</organism>
<evidence type="ECO:0000256" key="1">
    <source>
        <dbReference type="SAM" id="Phobius"/>
    </source>
</evidence>
<dbReference type="RefSeq" id="WP_256412672.1">
    <property type="nucleotide sequence ID" value="NZ_JANHDM010000012.1"/>
</dbReference>
<keyword evidence="3" id="KW-1185">Reference proteome</keyword>